<comment type="caution">
    <text evidence="1">The sequence shown here is derived from an EMBL/GenBank/DDBJ whole genome shotgun (WGS) entry which is preliminary data.</text>
</comment>
<reference evidence="1" key="1">
    <citation type="submission" date="2016-10" db="EMBL/GenBank/DDBJ databases">
        <title>CRISPR-Cas defence system in Roseofilum reptotaenium: evidence of a bacteriophage-cyanobacterium arms race in the coral black band disease.</title>
        <authorList>
            <person name="Buerger P."/>
            <person name="Wood-Charlson E.M."/>
            <person name="Weynberg K.D."/>
            <person name="Willis B."/>
            <person name="Van Oppen M.J."/>
        </authorList>
    </citation>
    <scope>NUCLEOTIDE SEQUENCE [LARGE SCALE GENOMIC DNA]</scope>
    <source>
        <strain evidence="1">AO1-A</strain>
    </source>
</reference>
<name>A0A1L9QWQ4_9CYAN</name>
<evidence type="ECO:0000313" key="1">
    <source>
        <dbReference type="EMBL" id="OJJ27125.1"/>
    </source>
</evidence>
<organism evidence="1 2">
    <name type="scientific">Roseofilum reptotaenium AO1-A</name>
    <dbReference type="NCBI Taxonomy" id="1925591"/>
    <lineage>
        <taxon>Bacteria</taxon>
        <taxon>Bacillati</taxon>
        <taxon>Cyanobacteriota</taxon>
        <taxon>Cyanophyceae</taxon>
        <taxon>Desertifilales</taxon>
        <taxon>Desertifilaceae</taxon>
        <taxon>Roseofilum</taxon>
    </lineage>
</organism>
<gene>
    <name evidence="1" type="ORF">BI308_03510</name>
</gene>
<proteinExistence type="predicted"/>
<dbReference type="AlphaFoldDB" id="A0A1L9QWQ4"/>
<protein>
    <submittedName>
        <fullName evidence="1">Uncharacterized protein</fullName>
    </submittedName>
</protein>
<accession>A0A1L9QWQ4</accession>
<dbReference type="STRING" id="1925591.BI308_03510"/>
<dbReference type="Proteomes" id="UP000183940">
    <property type="component" value="Unassembled WGS sequence"/>
</dbReference>
<evidence type="ECO:0000313" key="2">
    <source>
        <dbReference type="Proteomes" id="UP000183940"/>
    </source>
</evidence>
<keyword evidence="2" id="KW-1185">Reference proteome</keyword>
<dbReference type="EMBL" id="MLAW01000003">
    <property type="protein sequence ID" value="OJJ27125.1"/>
    <property type="molecule type" value="Genomic_DNA"/>
</dbReference>
<sequence>MNQIILKLSEEQYQYIKQIASQQNTTPEEILESKIAQWFNESQGDFNQAAKYVLAKNSELYQLLA</sequence>